<feature type="compositionally biased region" description="Basic and acidic residues" evidence="1">
    <location>
        <begin position="95"/>
        <end position="120"/>
    </location>
</feature>
<dbReference type="GeneID" id="95988569"/>
<keyword evidence="3" id="KW-1185">Reference proteome</keyword>
<dbReference type="Pfam" id="PF08634">
    <property type="entry name" value="Pet127"/>
    <property type="match status" value="1"/>
</dbReference>
<proteinExistence type="predicted"/>
<reference evidence="2 3" key="1">
    <citation type="submission" date="2023-08" db="EMBL/GenBank/DDBJ databases">
        <title>Annotated Genome Sequence of Vanrija albida AlHP1.</title>
        <authorList>
            <person name="Herzog R."/>
        </authorList>
    </citation>
    <scope>NUCLEOTIDE SEQUENCE [LARGE SCALE GENOMIC DNA]</scope>
    <source>
        <strain evidence="2 3">AlHP1</strain>
    </source>
</reference>
<feature type="region of interest" description="Disordered" evidence="1">
    <location>
        <begin position="95"/>
        <end position="181"/>
    </location>
</feature>
<gene>
    <name evidence="2" type="ORF">Q8F55_007526</name>
</gene>
<evidence type="ECO:0000256" key="1">
    <source>
        <dbReference type="SAM" id="MobiDB-lite"/>
    </source>
</evidence>
<protein>
    <recommendedName>
        <fullName evidence="4">Pet127-domain-containing protein</fullName>
    </recommendedName>
</protein>
<evidence type="ECO:0008006" key="4">
    <source>
        <dbReference type="Google" id="ProtNLM"/>
    </source>
</evidence>
<dbReference type="PANTHER" id="PTHR31014">
    <property type="entry name" value="MITOCHONDRIAL TRANSLATION SYSTEM COMPONENT PET127-RELATED"/>
    <property type="match status" value="1"/>
</dbReference>
<evidence type="ECO:0000313" key="3">
    <source>
        <dbReference type="Proteomes" id="UP001565368"/>
    </source>
</evidence>
<feature type="compositionally biased region" description="Low complexity" evidence="1">
    <location>
        <begin position="121"/>
        <end position="130"/>
    </location>
</feature>
<dbReference type="InterPro" id="IPR013943">
    <property type="entry name" value="Pet127"/>
</dbReference>
<dbReference type="RefSeq" id="XP_069205792.1">
    <property type="nucleotide sequence ID" value="XM_069355951.1"/>
</dbReference>
<dbReference type="PANTHER" id="PTHR31014:SF0">
    <property type="entry name" value="MITOCHONDRIAL TRANSLATION SYSTEM COMPONENT PET127-RELATED"/>
    <property type="match status" value="1"/>
</dbReference>
<organism evidence="2 3">
    <name type="scientific">Vanrija albida</name>
    <dbReference type="NCBI Taxonomy" id="181172"/>
    <lineage>
        <taxon>Eukaryota</taxon>
        <taxon>Fungi</taxon>
        <taxon>Dikarya</taxon>
        <taxon>Basidiomycota</taxon>
        <taxon>Agaricomycotina</taxon>
        <taxon>Tremellomycetes</taxon>
        <taxon>Trichosporonales</taxon>
        <taxon>Trichosporonaceae</taxon>
        <taxon>Vanrija</taxon>
    </lineage>
</organism>
<evidence type="ECO:0000313" key="2">
    <source>
        <dbReference type="EMBL" id="KAL1405848.1"/>
    </source>
</evidence>
<dbReference type="EMBL" id="JBBXJM010000006">
    <property type="protein sequence ID" value="KAL1405848.1"/>
    <property type="molecule type" value="Genomic_DNA"/>
</dbReference>
<accession>A0ABR3PTT3</accession>
<feature type="compositionally biased region" description="Basic and acidic residues" evidence="1">
    <location>
        <begin position="737"/>
        <end position="747"/>
    </location>
</feature>
<dbReference type="Proteomes" id="UP001565368">
    <property type="component" value="Unassembled WGS sequence"/>
</dbReference>
<feature type="region of interest" description="Disordered" evidence="1">
    <location>
        <begin position="725"/>
        <end position="764"/>
    </location>
</feature>
<name>A0ABR3PTT3_9TREE</name>
<sequence>MLALRLVHGAPALSRGMAIKAGGRLRARRAALAALAKAPKATVDKDEAKVANKDAGDIPADKIKWNAVRVASRPWKPKADKYKAEERESLWVGDTRRPRKEGDRPRRRQWKLDSDGERSAAADGEAAPAPTLDQAADSDAPEPTPAGERPILKSRRELPPHLDKKLAARKERRRERLEAARREAPRDEFLDLFRPEDDGKAAGADTAYEALDSGMLAPSDVPIRAVKAPREAPVARLARGLQRVLFSPGVHSLRDPRTGVWNFERELGEVPTPDEFAFHRLPQYITASKDDELAEMAQGDGLRFIGSTSTLTQALSQIYFTLSGGRGVDHTTLSGDFSSERKDYTAGAQLPACLNIQLLPNGRYAVDNDKSHSIDENILSDYGRILEKLLTAEKDDFARFLTTSPESAVPESERTEREAYCYSRSSSLLMRSQLDCQDDRLPGNGTFDIKTRACMPIRMDRANYKKNSDYDISNLLGYTESFEREYYDLTRSGMLKYSLQARIGQMDGIFVAYHNTVRCFGFQYLPLSELDERLFGSTEIANQVFHLCVGMLERILEQATKVFPDRSLSMTIQRTKPPPTQHDFENELIVTFQPTTWDDADTPVPIRALRIKLKSELDGTLIEGGALELSVDRIVRKEQKLKLQWEMAMTPDNADGVATATTLRDKAVATVRAMNSLSVPDGETPFGMLQASRAKAAASVEADPTGPAAATVRWVAPNERTVALRQQAQDSGKAYRKRQESWSEAKDGMWWGAESQRPGAEVSK</sequence>
<feature type="compositionally biased region" description="Basic and acidic residues" evidence="1">
    <location>
        <begin position="150"/>
        <end position="181"/>
    </location>
</feature>
<comment type="caution">
    <text evidence="2">The sequence shown here is derived from an EMBL/GenBank/DDBJ whole genome shotgun (WGS) entry which is preliminary data.</text>
</comment>